<proteinExistence type="predicted"/>
<dbReference type="EMBL" id="JAVREH010000041">
    <property type="protein sequence ID" value="MDT0263504.1"/>
    <property type="molecule type" value="Genomic_DNA"/>
</dbReference>
<comment type="caution">
    <text evidence="2">The sequence shown here is derived from an EMBL/GenBank/DDBJ whole genome shotgun (WGS) entry which is preliminary data.</text>
</comment>
<evidence type="ECO:0000313" key="2">
    <source>
        <dbReference type="EMBL" id="MDT0263504.1"/>
    </source>
</evidence>
<accession>A0ABU2JET4</accession>
<dbReference type="Pfam" id="PF02796">
    <property type="entry name" value="HTH_7"/>
    <property type="match status" value="1"/>
</dbReference>
<name>A0ABU2JET4_9ACTN</name>
<organism evidence="2 3">
    <name type="scientific">Jatrophihabitans lederbergiae</name>
    <dbReference type="NCBI Taxonomy" id="3075547"/>
    <lineage>
        <taxon>Bacteria</taxon>
        <taxon>Bacillati</taxon>
        <taxon>Actinomycetota</taxon>
        <taxon>Actinomycetes</taxon>
        <taxon>Jatrophihabitantales</taxon>
        <taxon>Jatrophihabitantaceae</taxon>
        <taxon>Jatrophihabitans</taxon>
    </lineage>
</organism>
<evidence type="ECO:0000313" key="3">
    <source>
        <dbReference type="Proteomes" id="UP001183176"/>
    </source>
</evidence>
<sequence length="51" mass="5386">MASPSSSPAQESHLVGLYRAGKHTTAELAELFSVGRSTVYRAVQRAGNPAQ</sequence>
<reference evidence="3" key="1">
    <citation type="submission" date="2023-07" db="EMBL/GenBank/DDBJ databases">
        <title>30 novel species of actinomycetes from the DSMZ collection.</title>
        <authorList>
            <person name="Nouioui I."/>
        </authorList>
    </citation>
    <scope>NUCLEOTIDE SEQUENCE [LARGE SCALE GENOMIC DNA]</scope>
    <source>
        <strain evidence="3">DSM 44399</strain>
    </source>
</reference>
<gene>
    <name evidence="2" type="ORF">RM423_19160</name>
</gene>
<protein>
    <submittedName>
        <fullName evidence="2">Helix-turn-helix domain-containing protein</fullName>
    </submittedName>
</protein>
<feature type="domain" description="Resolvase HTH" evidence="1">
    <location>
        <begin position="14"/>
        <end position="41"/>
    </location>
</feature>
<evidence type="ECO:0000259" key="1">
    <source>
        <dbReference type="Pfam" id="PF02796"/>
    </source>
</evidence>
<dbReference type="InterPro" id="IPR006120">
    <property type="entry name" value="Resolvase_HTH_dom"/>
</dbReference>
<keyword evidence="3" id="KW-1185">Reference proteome</keyword>
<dbReference type="Proteomes" id="UP001183176">
    <property type="component" value="Unassembled WGS sequence"/>
</dbReference>